<feature type="transmembrane region" description="Helical" evidence="5">
    <location>
        <begin position="20"/>
        <end position="44"/>
    </location>
</feature>
<name>A0ABW4LQL1_9BACI</name>
<protein>
    <submittedName>
        <fullName evidence="7">ABC transporter permease</fullName>
    </submittedName>
</protein>
<keyword evidence="2 5" id="KW-0812">Transmembrane</keyword>
<comment type="subcellular location">
    <subcellularLocation>
        <location evidence="1">Membrane</location>
        <topology evidence="1">Multi-pass membrane protein</topology>
    </subcellularLocation>
</comment>
<sequence length="269" mass="30564">MWLTVSATFTRNFLIMRRAYPWSFFIGHILSGTYVVIFAYLTYFYVFEGDMDSRFNQLAGTNDYISYTILGGLLFSFSVSLLMIVSRTLITEFREGTLDSLLLTPSSRNGYFLGATAQGLMRLGLEFLAIILVGGLFGLSFYNVNVLGCLVILFVLIFATFSQSLVLGGFMLYFRDTYITQNTLFVLMGLVCSITFPTEYLPLGVHWIGEMMPLTHGVDAFRQMFIEGTPITEVKLEIFKMIGLGFIYLLVGMVLIRRMEKFIIEKHFG</sequence>
<dbReference type="Proteomes" id="UP001597214">
    <property type="component" value="Unassembled WGS sequence"/>
</dbReference>
<feature type="transmembrane region" description="Helical" evidence="5">
    <location>
        <begin position="64"/>
        <end position="85"/>
    </location>
</feature>
<dbReference type="InterPro" id="IPR047817">
    <property type="entry name" value="ABC2_TM_bact-type"/>
</dbReference>
<dbReference type="Pfam" id="PF12698">
    <property type="entry name" value="ABC2_membrane_3"/>
    <property type="match status" value="1"/>
</dbReference>
<dbReference type="PROSITE" id="PS51012">
    <property type="entry name" value="ABC_TM2"/>
    <property type="match status" value="1"/>
</dbReference>
<dbReference type="RefSeq" id="WP_377928673.1">
    <property type="nucleotide sequence ID" value="NZ_JBHUEM010000020.1"/>
</dbReference>
<gene>
    <name evidence="7" type="ORF">ACFSCX_12965</name>
</gene>
<keyword evidence="4 5" id="KW-0472">Membrane</keyword>
<keyword evidence="3 5" id="KW-1133">Transmembrane helix</keyword>
<evidence type="ECO:0000259" key="6">
    <source>
        <dbReference type="PROSITE" id="PS51012"/>
    </source>
</evidence>
<dbReference type="InterPro" id="IPR013525">
    <property type="entry name" value="ABC2_TM"/>
</dbReference>
<accession>A0ABW4LQL1</accession>
<evidence type="ECO:0000256" key="4">
    <source>
        <dbReference type="ARBA" id="ARBA00023136"/>
    </source>
</evidence>
<feature type="transmembrane region" description="Helical" evidence="5">
    <location>
        <begin position="123"/>
        <end position="144"/>
    </location>
</feature>
<evidence type="ECO:0000256" key="2">
    <source>
        <dbReference type="ARBA" id="ARBA00022692"/>
    </source>
</evidence>
<evidence type="ECO:0000313" key="7">
    <source>
        <dbReference type="EMBL" id="MFD1737465.1"/>
    </source>
</evidence>
<evidence type="ECO:0000313" key="8">
    <source>
        <dbReference type="Proteomes" id="UP001597214"/>
    </source>
</evidence>
<dbReference type="InterPro" id="IPR051784">
    <property type="entry name" value="Nod_factor_ABC_transporter"/>
</dbReference>
<reference evidence="8" key="1">
    <citation type="journal article" date="2019" name="Int. J. Syst. Evol. Microbiol.">
        <title>The Global Catalogue of Microorganisms (GCM) 10K type strain sequencing project: providing services to taxonomists for standard genome sequencing and annotation.</title>
        <authorList>
            <consortium name="The Broad Institute Genomics Platform"/>
            <consortium name="The Broad Institute Genome Sequencing Center for Infectious Disease"/>
            <person name="Wu L."/>
            <person name="Ma J."/>
        </authorList>
    </citation>
    <scope>NUCLEOTIDE SEQUENCE [LARGE SCALE GENOMIC DNA]</scope>
    <source>
        <strain evidence="8">CCUG 49339</strain>
    </source>
</reference>
<dbReference type="PIRSF" id="PIRSF006648">
    <property type="entry name" value="DrrB"/>
    <property type="match status" value="1"/>
</dbReference>
<dbReference type="PANTHER" id="PTHR43229">
    <property type="entry name" value="NODULATION PROTEIN J"/>
    <property type="match status" value="1"/>
</dbReference>
<proteinExistence type="predicted"/>
<evidence type="ECO:0000256" key="5">
    <source>
        <dbReference type="SAM" id="Phobius"/>
    </source>
</evidence>
<dbReference type="EMBL" id="JBHUEM010000020">
    <property type="protein sequence ID" value="MFD1737465.1"/>
    <property type="molecule type" value="Genomic_DNA"/>
</dbReference>
<organism evidence="7 8">
    <name type="scientific">Bacillus salitolerans</name>
    <dbReference type="NCBI Taxonomy" id="1437434"/>
    <lineage>
        <taxon>Bacteria</taxon>
        <taxon>Bacillati</taxon>
        <taxon>Bacillota</taxon>
        <taxon>Bacilli</taxon>
        <taxon>Bacillales</taxon>
        <taxon>Bacillaceae</taxon>
        <taxon>Bacillus</taxon>
    </lineage>
</organism>
<comment type="caution">
    <text evidence="7">The sequence shown here is derived from an EMBL/GenBank/DDBJ whole genome shotgun (WGS) entry which is preliminary data.</text>
</comment>
<feature type="transmembrane region" description="Helical" evidence="5">
    <location>
        <begin position="238"/>
        <end position="256"/>
    </location>
</feature>
<dbReference type="PANTHER" id="PTHR43229:SF2">
    <property type="entry name" value="NODULATION PROTEIN J"/>
    <property type="match status" value="1"/>
</dbReference>
<evidence type="ECO:0000256" key="3">
    <source>
        <dbReference type="ARBA" id="ARBA00022989"/>
    </source>
</evidence>
<keyword evidence="8" id="KW-1185">Reference proteome</keyword>
<feature type="transmembrane region" description="Helical" evidence="5">
    <location>
        <begin position="150"/>
        <end position="172"/>
    </location>
</feature>
<feature type="domain" description="ABC transmembrane type-2" evidence="6">
    <location>
        <begin position="27"/>
        <end position="259"/>
    </location>
</feature>
<evidence type="ECO:0000256" key="1">
    <source>
        <dbReference type="ARBA" id="ARBA00004141"/>
    </source>
</evidence>
<feature type="transmembrane region" description="Helical" evidence="5">
    <location>
        <begin position="184"/>
        <end position="203"/>
    </location>
</feature>
<dbReference type="InterPro" id="IPR000412">
    <property type="entry name" value="ABC_2_transport"/>
</dbReference>